<protein>
    <submittedName>
        <fullName evidence="1">ATP synthase F0 subunit 8</fullName>
    </submittedName>
</protein>
<reference evidence="1" key="1">
    <citation type="journal article" date="2017" name="Mitochondrial DNA Part B Resour">
        <title>Complete mitochondrial genome of the feather mite Ardeacarus ardeae (Acari, Sarcoptiformes, Pterolichidae).</title>
        <authorList>
            <person name="Han Y.-D."/>
            <person name="Min G.-S."/>
        </authorList>
    </citation>
    <scope>NUCLEOTIDE SEQUENCE</scope>
    <source>
        <strain evidence="1">A</strain>
    </source>
</reference>
<keyword evidence="1" id="KW-0496">Mitochondrion</keyword>
<gene>
    <name evidence="1" type="primary">ATP8</name>
</gene>
<name>A0A343BSH7_9ACAR</name>
<sequence length="54" mass="6586">MLPQMMPLPWLMLFFCLFLCFTFFFVFISFSICKSNLDPNSISFLKLDYKKMNW</sequence>
<proteinExistence type="predicted"/>
<organism evidence="1">
    <name type="scientific">Ardeacarus ardeae</name>
    <dbReference type="NCBI Taxonomy" id="1932962"/>
    <lineage>
        <taxon>Eukaryota</taxon>
        <taxon>Metazoa</taxon>
        <taxon>Ecdysozoa</taxon>
        <taxon>Arthropoda</taxon>
        <taxon>Chelicerata</taxon>
        <taxon>Arachnida</taxon>
        <taxon>Acari</taxon>
        <taxon>Acariformes</taxon>
        <taxon>Sarcoptiformes</taxon>
        <taxon>Astigmata</taxon>
        <taxon>Psoroptidia</taxon>
        <taxon>Pterolichoidea</taxon>
        <taxon>Pterolichidae</taxon>
        <taxon>Ardeacarinae</taxon>
        <taxon>Ardeacarus</taxon>
    </lineage>
</organism>
<evidence type="ECO:0000313" key="1">
    <source>
        <dbReference type="EMBL" id="AQZ24958.1"/>
    </source>
</evidence>
<dbReference type="EMBL" id="KY352304">
    <property type="protein sequence ID" value="AQZ24958.1"/>
    <property type="molecule type" value="Genomic_DNA"/>
</dbReference>
<geneLocation type="mitochondrion" evidence="1"/>
<dbReference type="AlphaFoldDB" id="A0A343BSH7"/>
<accession>A0A343BSH7</accession>